<dbReference type="AlphaFoldDB" id="A0A8X6PGK2"/>
<accession>A0A8X6PGK2</accession>
<protein>
    <submittedName>
        <fullName evidence="1">Uncharacterized protein</fullName>
    </submittedName>
</protein>
<evidence type="ECO:0000313" key="1">
    <source>
        <dbReference type="EMBL" id="GFT69968.1"/>
    </source>
</evidence>
<organism evidence="1 2">
    <name type="scientific">Nephila pilipes</name>
    <name type="common">Giant wood spider</name>
    <name type="synonym">Nephila maculata</name>
    <dbReference type="NCBI Taxonomy" id="299642"/>
    <lineage>
        <taxon>Eukaryota</taxon>
        <taxon>Metazoa</taxon>
        <taxon>Ecdysozoa</taxon>
        <taxon>Arthropoda</taxon>
        <taxon>Chelicerata</taxon>
        <taxon>Arachnida</taxon>
        <taxon>Araneae</taxon>
        <taxon>Araneomorphae</taxon>
        <taxon>Entelegynae</taxon>
        <taxon>Araneoidea</taxon>
        <taxon>Nephilidae</taxon>
        <taxon>Nephila</taxon>
    </lineage>
</organism>
<evidence type="ECO:0000313" key="2">
    <source>
        <dbReference type="Proteomes" id="UP000887013"/>
    </source>
</evidence>
<sequence length="71" mass="8204">MDWNATHLTTDSTKDNLKHINVSSGCCSEVNCELATSSDKAPKLGCLEFERLQRFFMEKRRDAQTRRRAVR</sequence>
<keyword evidence="2" id="KW-1185">Reference proteome</keyword>
<dbReference type="Proteomes" id="UP000887013">
    <property type="component" value="Unassembled WGS sequence"/>
</dbReference>
<name>A0A8X6PGK2_NEPPI</name>
<dbReference type="EMBL" id="BMAW01020776">
    <property type="protein sequence ID" value="GFT69968.1"/>
    <property type="molecule type" value="Genomic_DNA"/>
</dbReference>
<reference evidence="1" key="1">
    <citation type="submission" date="2020-08" db="EMBL/GenBank/DDBJ databases">
        <title>Multicomponent nature underlies the extraordinary mechanical properties of spider dragline silk.</title>
        <authorList>
            <person name="Kono N."/>
            <person name="Nakamura H."/>
            <person name="Mori M."/>
            <person name="Yoshida Y."/>
            <person name="Ohtoshi R."/>
            <person name="Malay A.D."/>
            <person name="Moran D.A.P."/>
            <person name="Tomita M."/>
            <person name="Numata K."/>
            <person name="Arakawa K."/>
        </authorList>
    </citation>
    <scope>NUCLEOTIDE SEQUENCE</scope>
</reference>
<gene>
    <name evidence="1" type="ORF">NPIL_332921</name>
</gene>
<proteinExistence type="predicted"/>
<comment type="caution">
    <text evidence="1">The sequence shown here is derived from an EMBL/GenBank/DDBJ whole genome shotgun (WGS) entry which is preliminary data.</text>
</comment>